<evidence type="ECO:0008006" key="2">
    <source>
        <dbReference type="Google" id="ProtNLM"/>
    </source>
</evidence>
<organism evidence="1">
    <name type="scientific">hydrothermal vent metagenome</name>
    <dbReference type="NCBI Taxonomy" id="652676"/>
    <lineage>
        <taxon>unclassified sequences</taxon>
        <taxon>metagenomes</taxon>
        <taxon>ecological metagenomes</taxon>
    </lineage>
</organism>
<gene>
    <name evidence="1" type="ORF">MNBD_GAMMA10-3273</name>
</gene>
<name>A0A3B0XTU3_9ZZZZ</name>
<sequence>MKIFNINKGITPVCLLLSGALLAGCSSMQAVTQQLEEGRLVPAATVETVDFLNQYDHQLPGPTKRLLHIDVALGKNKLMPDGGSLYAQIGLATGKPQLKPRNYHLLMANSAALPNEQQALMTNIVKQFGAYMGELPAGSELSADWMNDVKAPGSAPALLDAESGLGIESFMRRYAKIASLRDKDHFIMILGNHGHLSRAEKQNIIDLVNIFKVKGASLSVLSIANKPEITFLDHMVSKGEGLLNLHTQTFDYKQWIQREVSYISARKINDIKLTISSVNGSKINRVLSPAGVYAETNQIVHYIAQLVQGDDYVMLLKLDVPEMNKSIYRKIINVEVEYFDAEHNRYFKDTKKAKIRFVFDRNKTLVNENKYVKRSRLILQTQKIIGDIVPVIQNKRYYQAVAMLTEQATQLEKFDADYNDHELHRDAKILHRYASKLFDYDGEFFKTFKVWRDLSWDTSRFSDSYN</sequence>
<accession>A0A3B0XTU3</accession>
<proteinExistence type="predicted"/>
<dbReference type="AlphaFoldDB" id="A0A3B0XTU3"/>
<protein>
    <recommendedName>
        <fullName evidence="2">Lipoprotein</fullName>
    </recommendedName>
</protein>
<evidence type="ECO:0000313" key="1">
    <source>
        <dbReference type="EMBL" id="VAW66622.1"/>
    </source>
</evidence>
<dbReference type="PROSITE" id="PS51257">
    <property type="entry name" value="PROKAR_LIPOPROTEIN"/>
    <property type="match status" value="1"/>
</dbReference>
<dbReference type="EMBL" id="UOFJ01000227">
    <property type="protein sequence ID" value="VAW66622.1"/>
    <property type="molecule type" value="Genomic_DNA"/>
</dbReference>
<reference evidence="1" key="1">
    <citation type="submission" date="2018-06" db="EMBL/GenBank/DDBJ databases">
        <authorList>
            <person name="Zhirakovskaya E."/>
        </authorList>
    </citation>
    <scope>NUCLEOTIDE SEQUENCE</scope>
</reference>